<organism evidence="15 16">
    <name type="scientific">Candidatus [Bacteroides] periocalifornicus</name>
    <dbReference type="NCBI Taxonomy" id="1702214"/>
    <lineage>
        <taxon>Bacteria</taxon>
        <taxon>Pseudomonadati</taxon>
        <taxon>Bacteroidota</taxon>
    </lineage>
</organism>
<evidence type="ECO:0000256" key="11">
    <source>
        <dbReference type="ARBA" id="ARBA00032707"/>
    </source>
</evidence>
<dbReference type="GO" id="GO:0050380">
    <property type="term" value="F:undecaprenyl-diphosphatase activity"/>
    <property type="evidence" value="ECO:0007669"/>
    <property type="project" value="UniProtKB-UniRule"/>
</dbReference>
<feature type="transmembrane region" description="Helical" evidence="14">
    <location>
        <begin position="190"/>
        <end position="208"/>
    </location>
</feature>
<evidence type="ECO:0000256" key="6">
    <source>
        <dbReference type="ARBA" id="ARBA00022692"/>
    </source>
</evidence>
<proteinExistence type="inferred from homology"/>
<dbReference type="InterPro" id="IPR003824">
    <property type="entry name" value="UppP"/>
</dbReference>
<evidence type="ECO:0000313" key="16">
    <source>
        <dbReference type="Proteomes" id="UP000054172"/>
    </source>
</evidence>
<evidence type="ECO:0000256" key="8">
    <source>
        <dbReference type="ARBA" id="ARBA00022989"/>
    </source>
</evidence>
<keyword evidence="14" id="KW-0961">Cell wall biogenesis/degradation</keyword>
<feature type="transmembrane region" description="Helical" evidence="14">
    <location>
        <begin position="251"/>
        <end position="271"/>
    </location>
</feature>
<keyword evidence="8 14" id="KW-1133">Transmembrane helix</keyword>
<dbReference type="PANTHER" id="PTHR30622:SF2">
    <property type="entry name" value="UNDECAPRENYL-DIPHOSPHATASE"/>
    <property type="match status" value="1"/>
</dbReference>
<keyword evidence="6 14" id="KW-0812">Transmembrane</keyword>
<evidence type="ECO:0000256" key="10">
    <source>
        <dbReference type="ARBA" id="ARBA00023251"/>
    </source>
</evidence>
<evidence type="ECO:0000256" key="12">
    <source>
        <dbReference type="ARBA" id="ARBA00032932"/>
    </source>
</evidence>
<evidence type="ECO:0000256" key="9">
    <source>
        <dbReference type="ARBA" id="ARBA00023136"/>
    </source>
</evidence>
<dbReference type="STRING" id="1702214.AL399_01055"/>
<evidence type="ECO:0000256" key="1">
    <source>
        <dbReference type="ARBA" id="ARBA00004651"/>
    </source>
</evidence>
<comment type="catalytic activity">
    <reaction evidence="13 14">
        <text>di-trans,octa-cis-undecaprenyl diphosphate + H2O = di-trans,octa-cis-undecaprenyl phosphate + phosphate + H(+)</text>
        <dbReference type="Rhea" id="RHEA:28094"/>
        <dbReference type="ChEBI" id="CHEBI:15377"/>
        <dbReference type="ChEBI" id="CHEBI:15378"/>
        <dbReference type="ChEBI" id="CHEBI:43474"/>
        <dbReference type="ChEBI" id="CHEBI:58405"/>
        <dbReference type="ChEBI" id="CHEBI:60392"/>
        <dbReference type="EC" id="3.6.1.27"/>
    </reaction>
</comment>
<keyword evidence="16" id="KW-1185">Reference proteome</keyword>
<evidence type="ECO:0000256" key="2">
    <source>
        <dbReference type="ARBA" id="ARBA00010621"/>
    </source>
</evidence>
<evidence type="ECO:0000256" key="5">
    <source>
        <dbReference type="ARBA" id="ARBA00022475"/>
    </source>
</evidence>
<evidence type="ECO:0000256" key="4">
    <source>
        <dbReference type="ARBA" id="ARBA00021581"/>
    </source>
</evidence>
<feature type="transmembrane region" description="Helical" evidence="14">
    <location>
        <begin position="42"/>
        <end position="61"/>
    </location>
</feature>
<feature type="transmembrane region" description="Helical" evidence="14">
    <location>
        <begin position="82"/>
        <end position="100"/>
    </location>
</feature>
<dbReference type="GO" id="GO:0009252">
    <property type="term" value="P:peptidoglycan biosynthetic process"/>
    <property type="evidence" value="ECO:0007669"/>
    <property type="project" value="UniProtKB-KW"/>
</dbReference>
<accession>A0A0Q4B960</accession>
<dbReference type="EC" id="3.6.1.27" evidence="3 14"/>
<keyword evidence="10 14" id="KW-0046">Antibiotic resistance</keyword>
<keyword evidence="5 14" id="KW-1003">Cell membrane</keyword>
<reference evidence="15" key="1">
    <citation type="submission" date="2015-08" db="EMBL/GenBank/DDBJ databases">
        <title>Candidatus Bacteriodes Periocalifornicus.</title>
        <authorList>
            <person name="McLean J.S."/>
            <person name="Kelley S."/>
        </authorList>
    </citation>
    <scope>NUCLEOTIDE SEQUENCE [LARGE SCALE GENOMIC DNA]</scope>
    <source>
        <strain evidence="15">12B</strain>
    </source>
</reference>
<keyword evidence="14" id="KW-0573">Peptidoglycan synthesis</keyword>
<dbReference type="HAMAP" id="MF_01006">
    <property type="entry name" value="Undec_diphosphatase"/>
    <property type="match status" value="1"/>
</dbReference>
<dbReference type="PANTHER" id="PTHR30622">
    <property type="entry name" value="UNDECAPRENYL-DIPHOSPHATASE"/>
    <property type="match status" value="1"/>
</dbReference>
<dbReference type="GO" id="GO:0046677">
    <property type="term" value="P:response to antibiotic"/>
    <property type="evidence" value="ECO:0007669"/>
    <property type="project" value="UniProtKB-UniRule"/>
</dbReference>
<evidence type="ECO:0000256" key="13">
    <source>
        <dbReference type="ARBA" id="ARBA00047594"/>
    </source>
</evidence>
<dbReference type="Pfam" id="PF02673">
    <property type="entry name" value="BacA"/>
    <property type="match status" value="1"/>
</dbReference>
<name>A0A0Q4B960_9BACT</name>
<keyword evidence="9 14" id="KW-0472">Membrane</keyword>
<evidence type="ECO:0000256" key="7">
    <source>
        <dbReference type="ARBA" id="ARBA00022801"/>
    </source>
</evidence>
<keyword evidence="14" id="KW-0133">Cell shape</keyword>
<evidence type="ECO:0000313" key="15">
    <source>
        <dbReference type="EMBL" id="KQM09515.1"/>
    </source>
</evidence>
<dbReference type="GO" id="GO:0008360">
    <property type="term" value="P:regulation of cell shape"/>
    <property type="evidence" value="ECO:0007669"/>
    <property type="project" value="UniProtKB-KW"/>
</dbReference>
<gene>
    <name evidence="14" type="primary">uppP</name>
    <name evidence="15" type="ORF">AL399_01055</name>
</gene>
<feature type="transmembrane region" description="Helical" evidence="14">
    <location>
        <begin position="220"/>
        <end position="245"/>
    </location>
</feature>
<dbReference type="PATRIC" id="fig|1702214.3.peg.1684"/>
<evidence type="ECO:0000256" key="14">
    <source>
        <dbReference type="HAMAP-Rule" id="MF_01006"/>
    </source>
</evidence>
<keyword evidence="7 14" id="KW-0378">Hydrolase</keyword>
<dbReference type="AlphaFoldDB" id="A0A0Q4B960"/>
<evidence type="ECO:0000256" key="3">
    <source>
        <dbReference type="ARBA" id="ARBA00012374"/>
    </source>
</evidence>
<comment type="similarity">
    <text evidence="2 14">Belongs to the UppP family.</text>
</comment>
<comment type="subcellular location">
    <subcellularLocation>
        <location evidence="1 14">Cell membrane</location>
        <topology evidence="1 14">Multi-pass membrane protein</topology>
    </subcellularLocation>
</comment>
<comment type="miscellaneous">
    <text evidence="14">Bacitracin is thought to be involved in the inhibition of peptidoglycan synthesis by sequestering undecaprenyl diphosphate, thereby reducing the pool of lipid carrier available.</text>
</comment>
<sequence length="272" mass="29324">MTVWQAIILGVLQGATEFLPVSSSGHIELGKALLGVDAESDMAFTIALHGATVLSTIVALWPEIWQLLRGVFRFRWNDEMQYLVKIVLSMVPVALVGLLAKDCVESLFNGNLLVVGLSLLITALLLWLASRVGERQKDAAGSVYSLQRQPSYLTAFVMGIGQAFAVLPGLSRSGTTISLGLCMRADRRGVAQFSFLMVLPPIIGMNILEAMHGFGEMTLGVAPLLAGVLSAFLVGYAACRWMIALVRRGRLGWFALYCAVVGGITVVLTLLR</sequence>
<dbReference type="GO" id="GO:0005886">
    <property type="term" value="C:plasma membrane"/>
    <property type="evidence" value="ECO:0007669"/>
    <property type="project" value="UniProtKB-SubCell"/>
</dbReference>
<comment type="caution">
    <text evidence="15">The sequence shown here is derived from an EMBL/GenBank/DDBJ whole genome shotgun (WGS) entry which is preliminary data.</text>
</comment>
<dbReference type="EMBL" id="LIIK01000003">
    <property type="protein sequence ID" value="KQM09515.1"/>
    <property type="molecule type" value="Genomic_DNA"/>
</dbReference>
<protein>
    <recommendedName>
        <fullName evidence="4 14">Undecaprenyl-diphosphatase</fullName>
        <ecNumber evidence="3 14">3.6.1.27</ecNumber>
    </recommendedName>
    <alternativeName>
        <fullName evidence="12 14">Bacitracin resistance protein</fullName>
    </alternativeName>
    <alternativeName>
        <fullName evidence="11 14">Undecaprenyl pyrophosphate phosphatase</fullName>
    </alternativeName>
</protein>
<dbReference type="Proteomes" id="UP000054172">
    <property type="component" value="Unassembled WGS sequence"/>
</dbReference>
<feature type="transmembrane region" description="Helical" evidence="14">
    <location>
        <begin position="151"/>
        <end position="170"/>
    </location>
</feature>
<dbReference type="GO" id="GO:0071555">
    <property type="term" value="P:cell wall organization"/>
    <property type="evidence" value="ECO:0007669"/>
    <property type="project" value="UniProtKB-KW"/>
</dbReference>
<comment type="function">
    <text evidence="14">Catalyzes the dephosphorylation of undecaprenyl diphosphate (UPP). Confers resistance to bacitracin.</text>
</comment>
<feature type="transmembrane region" description="Helical" evidence="14">
    <location>
        <begin position="112"/>
        <end position="130"/>
    </location>
</feature>